<dbReference type="Proteomes" id="UP000596387">
    <property type="component" value="Plasmid p-SCP4"/>
</dbReference>
<dbReference type="PROSITE" id="PS50043">
    <property type="entry name" value="HTH_LUXR_2"/>
    <property type="match status" value="1"/>
</dbReference>
<dbReference type="InterPro" id="IPR036693">
    <property type="entry name" value="TF_LuxR_autoind-bd_dom_sf"/>
</dbReference>
<evidence type="ECO:0000256" key="2">
    <source>
        <dbReference type="ARBA" id="ARBA00023125"/>
    </source>
</evidence>
<dbReference type="InterPro" id="IPR000792">
    <property type="entry name" value="Tscrpt_reg_LuxR_C"/>
</dbReference>
<dbReference type="Gene3D" id="3.30.450.80">
    <property type="entry name" value="Transcription factor LuxR-like, autoinducer-binding domain"/>
    <property type="match status" value="1"/>
</dbReference>
<sequence>MEAAAQELGFVSFNITVDKRHAVEFMEDPLLTTWSREDLLAYSSDGWAERDPLLQSAVQKATPFLWSAEGWRNSGHCEYSEYLALNGIAGGATVPLHGGPGKLGAMTFLAISDDALNADTLHAANVLALFGLARVQVLREGIALQSPTPDPLHSLSRRQKEILHWVAEGKTNREIAVIM</sequence>
<accession>A0ABX7FFJ5</accession>
<evidence type="ECO:0000313" key="6">
    <source>
        <dbReference type="Proteomes" id="UP000596387"/>
    </source>
</evidence>
<protein>
    <recommendedName>
        <fullName evidence="4">HTH luxR-type domain-containing protein</fullName>
    </recommendedName>
</protein>
<dbReference type="InterPro" id="IPR036388">
    <property type="entry name" value="WH-like_DNA-bd_sf"/>
</dbReference>
<dbReference type="SUPFAM" id="SSF46894">
    <property type="entry name" value="C-terminal effector domain of the bipartite response regulators"/>
    <property type="match status" value="1"/>
</dbReference>
<keyword evidence="5" id="KW-0614">Plasmid</keyword>
<keyword evidence="1" id="KW-0805">Transcription regulation</keyword>
<dbReference type="InterPro" id="IPR016032">
    <property type="entry name" value="Sig_transdc_resp-reg_C-effctor"/>
</dbReference>
<evidence type="ECO:0000256" key="1">
    <source>
        <dbReference type="ARBA" id="ARBA00023015"/>
    </source>
</evidence>
<dbReference type="Gene3D" id="1.10.10.10">
    <property type="entry name" value="Winged helix-like DNA-binding domain superfamily/Winged helix DNA-binding domain"/>
    <property type="match status" value="1"/>
</dbReference>
<gene>
    <name evidence="5" type="ORF">GQA70_22560</name>
</gene>
<organism evidence="5 6">
    <name type="scientific">Ponticoccus alexandrii</name>
    <dbReference type="NCBI Taxonomy" id="1943633"/>
    <lineage>
        <taxon>Bacteria</taxon>
        <taxon>Pseudomonadati</taxon>
        <taxon>Pseudomonadota</taxon>
        <taxon>Alphaproteobacteria</taxon>
        <taxon>Rhodobacterales</taxon>
        <taxon>Roseobacteraceae</taxon>
        <taxon>Ponticoccus</taxon>
    </lineage>
</organism>
<dbReference type="EMBL" id="CP047170">
    <property type="protein sequence ID" value="QRF69133.1"/>
    <property type="molecule type" value="Genomic_DNA"/>
</dbReference>
<dbReference type="InterPro" id="IPR005143">
    <property type="entry name" value="TF_LuxR_autoind-bd_dom"/>
</dbReference>
<feature type="domain" description="HTH luxR-type" evidence="4">
    <location>
        <begin position="148"/>
        <end position="179"/>
    </location>
</feature>
<name>A0ABX7FFJ5_9RHOB</name>
<keyword evidence="3" id="KW-0804">Transcription</keyword>
<evidence type="ECO:0000256" key="3">
    <source>
        <dbReference type="ARBA" id="ARBA00023163"/>
    </source>
</evidence>
<proteinExistence type="predicted"/>
<dbReference type="Pfam" id="PF03472">
    <property type="entry name" value="Autoind_bind"/>
    <property type="match status" value="1"/>
</dbReference>
<dbReference type="SUPFAM" id="SSF75516">
    <property type="entry name" value="Pheromone-binding domain of LuxR-like quorum-sensing transcription factors"/>
    <property type="match status" value="1"/>
</dbReference>
<evidence type="ECO:0000313" key="5">
    <source>
        <dbReference type="EMBL" id="QRF69133.1"/>
    </source>
</evidence>
<dbReference type="Pfam" id="PF00196">
    <property type="entry name" value="GerE"/>
    <property type="match status" value="1"/>
</dbReference>
<keyword evidence="6" id="KW-1185">Reference proteome</keyword>
<evidence type="ECO:0000259" key="4">
    <source>
        <dbReference type="PROSITE" id="PS50043"/>
    </source>
</evidence>
<reference evidence="5 6" key="1">
    <citation type="submission" date="2019-12" db="EMBL/GenBank/DDBJ databases">
        <title>Complete Genome Sequence of a Quorum-Sensing Bacterium,Rhodobacteraceae bacterium C31, Isolated from a marine microalgae symbiotic bacteria.</title>
        <authorList>
            <person name="Zhang Y."/>
        </authorList>
    </citation>
    <scope>NUCLEOTIDE SEQUENCE [LARGE SCALE GENOMIC DNA]</scope>
    <source>
        <strain evidence="5 6">C31</strain>
        <plasmid evidence="5 6">p-SCP4</plasmid>
    </source>
</reference>
<geneLocation type="plasmid" evidence="5 6">
    <name>p-SCP4</name>
</geneLocation>
<keyword evidence="2" id="KW-0238">DNA-binding</keyword>